<dbReference type="PRINTS" id="PR01041">
    <property type="entry name" value="TRNASYNTHMET"/>
</dbReference>
<dbReference type="EC" id="6.1.1.10" evidence="11"/>
<dbReference type="InterPro" id="IPR001412">
    <property type="entry name" value="aa-tRNA-synth_I_CS"/>
</dbReference>
<dbReference type="InterPro" id="IPR015413">
    <property type="entry name" value="Methionyl/Leucyl_tRNA_Synth"/>
</dbReference>
<dbReference type="GO" id="GO:0005829">
    <property type="term" value="C:cytosol"/>
    <property type="evidence" value="ECO:0007669"/>
    <property type="project" value="TreeGrafter"/>
</dbReference>
<comment type="cofactor">
    <cofactor evidence="11">
        <name>Zn(2+)</name>
        <dbReference type="ChEBI" id="CHEBI:29105"/>
    </cofactor>
    <text evidence="11">Binds 1 zinc ion per subunit.</text>
</comment>
<feature type="short sequence motif" description="'HIGH' region" evidence="11">
    <location>
        <begin position="10"/>
        <end position="20"/>
    </location>
</feature>
<feature type="binding site" evidence="11">
    <location>
        <position position="156"/>
    </location>
    <ligand>
        <name>Zn(2+)</name>
        <dbReference type="ChEBI" id="CHEBI:29105"/>
    </ligand>
</feature>
<dbReference type="PANTHER" id="PTHR45765">
    <property type="entry name" value="METHIONINE--TRNA LIGASE"/>
    <property type="match status" value="1"/>
</dbReference>
<dbReference type="InterPro" id="IPR014758">
    <property type="entry name" value="Met-tRNA_synth"/>
</dbReference>
<dbReference type="CDD" id="cd07957">
    <property type="entry name" value="Anticodon_Ia_Met"/>
    <property type="match status" value="1"/>
</dbReference>
<dbReference type="GO" id="GO:0046872">
    <property type="term" value="F:metal ion binding"/>
    <property type="evidence" value="ECO:0007669"/>
    <property type="project" value="UniProtKB-KW"/>
</dbReference>
<evidence type="ECO:0000256" key="10">
    <source>
        <dbReference type="ARBA" id="ARBA00047364"/>
    </source>
</evidence>
<keyword evidence="6 11" id="KW-0547">Nucleotide-binding</keyword>
<keyword evidence="7 11" id="KW-0067">ATP-binding</keyword>
<feature type="binding site" evidence="11">
    <location>
        <position position="141"/>
    </location>
    <ligand>
        <name>Zn(2+)</name>
        <dbReference type="ChEBI" id="CHEBI:29105"/>
    </ligand>
</feature>
<evidence type="ECO:0000313" key="15">
    <source>
        <dbReference type="Proteomes" id="UP000323317"/>
    </source>
</evidence>
<evidence type="ECO:0000259" key="13">
    <source>
        <dbReference type="Pfam" id="PF19303"/>
    </source>
</evidence>
<evidence type="ECO:0000256" key="4">
    <source>
        <dbReference type="ARBA" id="ARBA00022490"/>
    </source>
</evidence>
<feature type="short sequence motif" description="'KMSKS' region" evidence="11">
    <location>
        <begin position="327"/>
        <end position="331"/>
    </location>
</feature>
<keyword evidence="11" id="KW-0862">Zinc</keyword>
<dbReference type="InterPro" id="IPR029038">
    <property type="entry name" value="MetRS_Zn"/>
</dbReference>
<evidence type="ECO:0000256" key="5">
    <source>
        <dbReference type="ARBA" id="ARBA00022598"/>
    </source>
</evidence>
<dbReference type="Pfam" id="PF09334">
    <property type="entry name" value="tRNA-synt_1g"/>
    <property type="match status" value="1"/>
</dbReference>
<evidence type="ECO:0000256" key="3">
    <source>
        <dbReference type="ARBA" id="ARBA00008258"/>
    </source>
</evidence>
<dbReference type="InterPro" id="IPR014729">
    <property type="entry name" value="Rossmann-like_a/b/a_fold"/>
</dbReference>
<dbReference type="RefSeq" id="WP_148946098.1">
    <property type="nucleotide sequence ID" value="NZ_VTEH01000003.1"/>
</dbReference>
<sequence>MGIFIGGAWPYANGSLHIGHLAALLPGDILARYYRLKGERVLYVSGSDCNGTPIEIRANKDGLQVSDIADRYHLEFQKCFQDFGFSYDFYSRTDSERHHQEVRNIFLKLIENDLLYEKTTEETYCLECERFLPDRFVEGNCPECGEQARGDQCDACGLILNPVQLKDKYCKLCHQPPILKETTHFYLALSALQGKLQEYACENKGKWRENAIHLTQRYLKEGLQDRAVTRDIGNGVAVPVEGYGDKKIYVWIEAVSGYLTASIEWADKTGSDWSEFWDKETVSYYVHGKDNIPFHTIIWPAVLQGIKNENLPDWIVSSEYVTLEKKKISTSKDWAVWLPDVLKEYNPDSLRYYFSVNYPDKRDADFSWREFVFKHNSELLGGLGNFIQRTVKFYRKEFGDDAVLGKVDTQVMNQVDAVFRETGEWLEKGEVRKAARRAFELVRWGNKYFDSGQPWKVIKEDRGQARLILESCLYISINLSVLLAPFLPFTSERIYNQFELNEQLLWKPFRLSVKIGISGHEPLFTAIPQEKIEIERAKLGR</sequence>
<evidence type="ECO:0000256" key="2">
    <source>
        <dbReference type="ARBA" id="ARBA00004496"/>
    </source>
</evidence>
<feature type="binding site" evidence="11">
    <location>
        <position position="153"/>
    </location>
    <ligand>
        <name>Zn(2+)</name>
        <dbReference type="ChEBI" id="CHEBI:29105"/>
    </ligand>
</feature>
<dbReference type="GO" id="GO:0005524">
    <property type="term" value="F:ATP binding"/>
    <property type="evidence" value="ECO:0007669"/>
    <property type="project" value="UniProtKB-UniRule"/>
</dbReference>
<dbReference type="FunFam" id="2.20.28.20:FF:000001">
    <property type="entry name" value="Methionine--tRNA ligase"/>
    <property type="match status" value="1"/>
</dbReference>
<feature type="binding site" evidence="11">
    <location>
        <position position="144"/>
    </location>
    <ligand>
        <name>Zn(2+)</name>
        <dbReference type="ChEBI" id="CHEBI:29105"/>
    </ligand>
</feature>
<dbReference type="EMBL" id="VTEH01000003">
    <property type="protein sequence ID" value="TYR76616.1"/>
    <property type="molecule type" value="Genomic_DNA"/>
</dbReference>
<dbReference type="SUPFAM" id="SSF47323">
    <property type="entry name" value="Anticodon-binding domain of a subclass of class I aminoacyl-tRNA synthetases"/>
    <property type="match status" value="1"/>
</dbReference>
<dbReference type="Pfam" id="PF19303">
    <property type="entry name" value="Anticodon_3"/>
    <property type="match status" value="1"/>
</dbReference>
<organism evidence="14 15">
    <name type="scientific">Rossellomorea vietnamensis</name>
    <dbReference type="NCBI Taxonomy" id="218284"/>
    <lineage>
        <taxon>Bacteria</taxon>
        <taxon>Bacillati</taxon>
        <taxon>Bacillota</taxon>
        <taxon>Bacilli</taxon>
        <taxon>Bacillales</taxon>
        <taxon>Bacillaceae</taxon>
        <taxon>Rossellomorea</taxon>
    </lineage>
</organism>
<protein>
    <recommendedName>
        <fullName evidence="11">Methionine--tRNA ligase</fullName>
        <ecNumber evidence="11">6.1.1.10</ecNumber>
    </recommendedName>
    <alternativeName>
        <fullName evidence="11">Methionyl-tRNA synthetase</fullName>
        <shortName evidence="11">MetRS</shortName>
    </alternativeName>
</protein>
<dbReference type="Gene3D" id="2.20.28.20">
    <property type="entry name" value="Methionyl-tRNA synthetase, Zn-domain"/>
    <property type="match status" value="1"/>
</dbReference>
<comment type="function">
    <text evidence="1 11">Is required not only for elongation of protein synthesis but also for the initiation of all mRNA translation through initiator tRNA(fMet) aminoacylation.</text>
</comment>
<dbReference type="Proteomes" id="UP000323317">
    <property type="component" value="Unassembled WGS sequence"/>
</dbReference>
<keyword evidence="4 11" id="KW-0963">Cytoplasm</keyword>
<gene>
    <name evidence="11" type="primary">metG</name>
    <name evidence="14" type="ORF">FZC79_07040</name>
</gene>
<keyword evidence="5 11" id="KW-0436">Ligase</keyword>
<comment type="catalytic activity">
    <reaction evidence="10 11">
        <text>tRNA(Met) + L-methionine + ATP = L-methionyl-tRNA(Met) + AMP + diphosphate</text>
        <dbReference type="Rhea" id="RHEA:13481"/>
        <dbReference type="Rhea" id="RHEA-COMP:9667"/>
        <dbReference type="Rhea" id="RHEA-COMP:9698"/>
        <dbReference type="ChEBI" id="CHEBI:30616"/>
        <dbReference type="ChEBI" id="CHEBI:33019"/>
        <dbReference type="ChEBI" id="CHEBI:57844"/>
        <dbReference type="ChEBI" id="CHEBI:78442"/>
        <dbReference type="ChEBI" id="CHEBI:78530"/>
        <dbReference type="ChEBI" id="CHEBI:456215"/>
        <dbReference type="EC" id="6.1.1.10"/>
    </reaction>
</comment>
<feature type="domain" description="Methionyl/Leucyl tRNA synthetase" evidence="12">
    <location>
        <begin position="4"/>
        <end position="390"/>
    </location>
</feature>
<evidence type="ECO:0000256" key="1">
    <source>
        <dbReference type="ARBA" id="ARBA00003314"/>
    </source>
</evidence>
<accession>A0A5D4KI31</accession>
<evidence type="ECO:0000259" key="12">
    <source>
        <dbReference type="Pfam" id="PF09334"/>
    </source>
</evidence>
<reference evidence="14 15" key="1">
    <citation type="submission" date="2019-08" db="EMBL/GenBank/DDBJ databases">
        <title>Bacillus genomes from the desert of Cuatro Cienegas, Coahuila.</title>
        <authorList>
            <person name="Olmedo-Alvarez G."/>
        </authorList>
    </citation>
    <scope>NUCLEOTIDE SEQUENCE [LARGE SCALE GENOMIC DNA]</scope>
    <source>
        <strain evidence="14 15">CH40_1T</strain>
    </source>
</reference>
<evidence type="ECO:0000256" key="11">
    <source>
        <dbReference type="HAMAP-Rule" id="MF_00098"/>
    </source>
</evidence>
<dbReference type="InterPro" id="IPR033911">
    <property type="entry name" value="MetRS_core"/>
</dbReference>
<dbReference type="GO" id="GO:0004825">
    <property type="term" value="F:methionine-tRNA ligase activity"/>
    <property type="evidence" value="ECO:0007669"/>
    <property type="project" value="UniProtKB-UniRule"/>
</dbReference>
<evidence type="ECO:0000256" key="8">
    <source>
        <dbReference type="ARBA" id="ARBA00022917"/>
    </source>
</evidence>
<dbReference type="CDD" id="cd00814">
    <property type="entry name" value="MetRS_core"/>
    <property type="match status" value="1"/>
</dbReference>
<dbReference type="Gene3D" id="1.10.730.10">
    <property type="entry name" value="Isoleucyl-tRNA Synthetase, Domain 1"/>
    <property type="match status" value="1"/>
</dbReference>
<dbReference type="InterPro" id="IPR041872">
    <property type="entry name" value="Anticodon_Met"/>
</dbReference>
<dbReference type="NCBIfam" id="TIGR00398">
    <property type="entry name" value="metG"/>
    <property type="match status" value="1"/>
</dbReference>
<comment type="subcellular location">
    <subcellularLocation>
        <location evidence="2 11">Cytoplasm</location>
    </subcellularLocation>
</comment>
<keyword evidence="11" id="KW-0479">Metal-binding</keyword>
<feature type="binding site" evidence="11">
    <location>
        <position position="330"/>
    </location>
    <ligand>
        <name>ATP</name>
        <dbReference type="ChEBI" id="CHEBI:30616"/>
    </ligand>
</feature>
<dbReference type="GO" id="GO:0006431">
    <property type="term" value="P:methionyl-tRNA aminoacylation"/>
    <property type="evidence" value="ECO:0007669"/>
    <property type="project" value="UniProtKB-UniRule"/>
</dbReference>
<comment type="similarity">
    <text evidence="3 11">Belongs to the class-I aminoacyl-tRNA synthetase family. MetG type 1 subfamily.</text>
</comment>
<dbReference type="PANTHER" id="PTHR45765:SF1">
    <property type="entry name" value="METHIONINE--TRNA LIGASE, CYTOPLASMIC"/>
    <property type="match status" value="1"/>
</dbReference>
<proteinExistence type="inferred from homology"/>
<dbReference type="Gene3D" id="3.40.50.620">
    <property type="entry name" value="HUPs"/>
    <property type="match status" value="1"/>
</dbReference>
<keyword evidence="8 11" id="KW-0648">Protein biosynthesis</keyword>
<feature type="domain" description="Methionyl-tRNA synthetase anticodon-binding" evidence="13">
    <location>
        <begin position="403"/>
        <end position="506"/>
    </location>
</feature>
<evidence type="ECO:0000313" key="14">
    <source>
        <dbReference type="EMBL" id="TYR76616.1"/>
    </source>
</evidence>
<keyword evidence="9 11" id="KW-0030">Aminoacyl-tRNA synthetase</keyword>
<dbReference type="InterPro" id="IPR009080">
    <property type="entry name" value="tRNAsynth_Ia_anticodon-bd"/>
</dbReference>
<dbReference type="SUPFAM" id="SSF52374">
    <property type="entry name" value="Nucleotidylyl transferase"/>
    <property type="match status" value="1"/>
</dbReference>
<dbReference type="PROSITE" id="PS00178">
    <property type="entry name" value="AA_TRNA_LIGASE_I"/>
    <property type="match status" value="1"/>
</dbReference>
<dbReference type="SUPFAM" id="SSF57770">
    <property type="entry name" value="Methionyl-tRNA synthetase (MetRS), Zn-domain"/>
    <property type="match status" value="1"/>
</dbReference>
<evidence type="ECO:0000256" key="6">
    <source>
        <dbReference type="ARBA" id="ARBA00022741"/>
    </source>
</evidence>
<name>A0A5D4KI31_9BACI</name>
<comment type="subunit">
    <text evidence="11">Monomer.</text>
</comment>
<evidence type="ECO:0000256" key="9">
    <source>
        <dbReference type="ARBA" id="ARBA00023146"/>
    </source>
</evidence>
<dbReference type="InterPro" id="IPR023458">
    <property type="entry name" value="Met-tRNA_ligase_1"/>
</dbReference>
<dbReference type="AlphaFoldDB" id="A0A5D4KI31"/>
<dbReference type="HAMAP" id="MF_00098">
    <property type="entry name" value="Met_tRNA_synth_type1"/>
    <property type="match status" value="1"/>
</dbReference>
<comment type="caution">
    <text evidence="14">The sequence shown here is derived from an EMBL/GenBank/DDBJ whole genome shotgun (WGS) entry which is preliminary data.</text>
</comment>
<evidence type="ECO:0000256" key="7">
    <source>
        <dbReference type="ARBA" id="ARBA00022840"/>
    </source>
</evidence>